<gene>
    <name evidence="4" type="ORF">LVIROSA_LOCUS16003</name>
</gene>
<evidence type="ECO:0000313" key="5">
    <source>
        <dbReference type="Proteomes" id="UP001157418"/>
    </source>
</evidence>
<accession>A0AAU9MRL8</accession>
<keyword evidence="5" id="KW-1185">Reference proteome</keyword>
<dbReference type="GO" id="GO:0005886">
    <property type="term" value="C:plasma membrane"/>
    <property type="evidence" value="ECO:0007669"/>
    <property type="project" value="TreeGrafter"/>
</dbReference>
<dbReference type="PANTHER" id="PTHR31415:SF52">
    <property type="entry name" value="LATE EMBRYOGENESIS ABUNDANT (LEA) HYDROXYPROLINE-RICH GLYCOPROTEIN FAMILY-RELATED"/>
    <property type="match status" value="1"/>
</dbReference>
<evidence type="ECO:0000313" key="4">
    <source>
        <dbReference type="EMBL" id="CAH1429127.1"/>
    </source>
</evidence>
<keyword evidence="2 3" id="KW-0472">Membrane</keyword>
<dbReference type="GO" id="GO:0009506">
    <property type="term" value="C:plasmodesma"/>
    <property type="evidence" value="ECO:0007669"/>
    <property type="project" value="TreeGrafter"/>
</dbReference>
<organism evidence="4 5">
    <name type="scientific">Lactuca virosa</name>
    <dbReference type="NCBI Taxonomy" id="75947"/>
    <lineage>
        <taxon>Eukaryota</taxon>
        <taxon>Viridiplantae</taxon>
        <taxon>Streptophyta</taxon>
        <taxon>Embryophyta</taxon>
        <taxon>Tracheophyta</taxon>
        <taxon>Spermatophyta</taxon>
        <taxon>Magnoliopsida</taxon>
        <taxon>eudicotyledons</taxon>
        <taxon>Gunneridae</taxon>
        <taxon>Pentapetalae</taxon>
        <taxon>asterids</taxon>
        <taxon>campanulids</taxon>
        <taxon>Asterales</taxon>
        <taxon>Asteraceae</taxon>
        <taxon>Cichorioideae</taxon>
        <taxon>Cichorieae</taxon>
        <taxon>Lactucinae</taxon>
        <taxon>Lactuca</taxon>
    </lineage>
</organism>
<dbReference type="AlphaFoldDB" id="A0AAU9MRL8"/>
<dbReference type="GO" id="GO:0098542">
    <property type="term" value="P:defense response to other organism"/>
    <property type="evidence" value="ECO:0007669"/>
    <property type="project" value="InterPro"/>
</dbReference>
<evidence type="ECO:0008006" key="6">
    <source>
        <dbReference type="Google" id="ProtNLM"/>
    </source>
</evidence>
<comment type="subcellular location">
    <subcellularLocation>
        <location evidence="1">Membrane</location>
    </subcellularLocation>
</comment>
<keyword evidence="3" id="KW-0812">Transmembrane</keyword>
<reference evidence="4 5" key="1">
    <citation type="submission" date="2022-01" db="EMBL/GenBank/DDBJ databases">
        <authorList>
            <person name="Xiong W."/>
            <person name="Schranz E."/>
        </authorList>
    </citation>
    <scope>NUCLEOTIDE SEQUENCE [LARGE SCALE GENOMIC DNA]</scope>
</reference>
<sequence length="231" mass="26266">MAAEVMHIAKYMQSCIFGITYCFTVLLLSRNRPTIYLDNFNFVSLRNTTATYLNLRIQNENSWIGIYYEDPLNLTISYLPPTKSIESKVTIGQCAIQGFYQGHGEVKYIQASVVVEDLFSMTEHRRRLGETHVSLYGPVKVIDFVVDLEANIKFKSIENKKSHLMMQSGVEVNDNTGTSILKTVQMNDDSGSNTWGVWRWIVAVPLIFLLQIVLCLGCWLAFMVLAFVSLL</sequence>
<feature type="transmembrane region" description="Helical" evidence="3">
    <location>
        <begin position="200"/>
        <end position="228"/>
    </location>
</feature>
<dbReference type="EMBL" id="CAKMRJ010002501">
    <property type="protein sequence ID" value="CAH1429127.1"/>
    <property type="molecule type" value="Genomic_DNA"/>
</dbReference>
<name>A0AAU9MRL8_9ASTR</name>
<keyword evidence="3" id="KW-1133">Transmembrane helix</keyword>
<evidence type="ECO:0000256" key="1">
    <source>
        <dbReference type="ARBA" id="ARBA00004370"/>
    </source>
</evidence>
<evidence type="ECO:0000256" key="2">
    <source>
        <dbReference type="ARBA" id="ARBA00023136"/>
    </source>
</evidence>
<evidence type="ECO:0000256" key="3">
    <source>
        <dbReference type="SAM" id="Phobius"/>
    </source>
</evidence>
<protein>
    <recommendedName>
        <fullName evidence="6">Late embryogenesis abundant protein LEA-2 subgroup domain-containing protein</fullName>
    </recommendedName>
</protein>
<comment type="caution">
    <text evidence="4">The sequence shown here is derived from an EMBL/GenBank/DDBJ whole genome shotgun (WGS) entry which is preliminary data.</text>
</comment>
<proteinExistence type="predicted"/>
<dbReference type="InterPro" id="IPR044839">
    <property type="entry name" value="NDR1-like"/>
</dbReference>
<feature type="transmembrane region" description="Helical" evidence="3">
    <location>
        <begin position="6"/>
        <end position="28"/>
    </location>
</feature>
<dbReference type="Proteomes" id="UP001157418">
    <property type="component" value="Unassembled WGS sequence"/>
</dbReference>
<dbReference type="PANTHER" id="PTHR31415">
    <property type="entry name" value="OS05G0367900 PROTEIN"/>
    <property type="match status" value="1"/>
</dbReference>